<dbReference type="InterPro" id="IPR017684">
    <property type="entry name" value="Phosphono-pyrv_decarboxylase"/>
</dbReference>
<dbReference type="NCBIfam" id="TIGR03297">
    <property type="entry name" value="Ppyr-DeCO2ase"/>
    <property type="match status" value="1"/>
</dbReference>
<sequence length="384" mass="41764">MLCPTEFYNRLLDAGIDFFSGVPDSLLQPLCEVIDKQSSRGNHVIAANEGNALSLAAGYYLATSKVGAVYLQNSGLGNLVNPLLSLTDSMVYRIPALLIIGWRAEPGVSDEPQHKKQGLLTMDMLELLGIRSAILDASTEIEEVDQLLAEAKTYMIEQQQPFALVVKKNTFEPVHSVKSGYSSLPMTREEAIELVVDSIESSAVIVSTTGKTSRELYELRKSKGMPLNRDFLTVGSMGHSSQIALGISLAKKHLPVYCIDGEGAMLMHMGALAINGDYAGENYTHIIINNGIHESVGGQPNSARSIHIADMARACGYKRVFSASTEDELKAIMAQVLNHTGACLVEVKVNAMSRKDLGRPETTPIENKIEFMNFIESATRSVLT</sequence>
<keyword evidence="6" id="KW-0670">Pyruvate</keyword>
<dbReference type="EMBL" id="QXQA01000023">
    <property type="protein sequence ID" value="RIX47316.1"/>
    <property type="molecule type" value="Genomic_DNA"/>
</dbReference>
<keyword evidence="7" id="KW-1185">Reference proteome</keyword>
<keyword evidence="1" id="KW-0210">Decarboxylase</keyword>
<evidence type="ECO:0000256" key="1">
    <source>
        <dbReference type="ARBA" id="ARBA00022793"/>
    </source>
</evidence>
<dbReference type="CDD" id="cd03371">
    <property type="entry name" value="TPP_PpyrDC"/>
    <property type="match status" value="1"/>
</dbReference>
<accession>A0A3A1UP73</accession>
<proteinExistence type="predicted"/>
<reference evidence="6 7" key="1">
    <citation type="submission" date="2018-09" db="EMBL/GenBank/DDBJ databases">
        <title>Paenibacillus aracenensis nov. sp. isolated from a cave in southern Spain.</title>
        <authorList>
            <person name="Jurado V."/>
            <person name="Gutierrez-Patricio S."/>
            <person name="Gonzalez-Pimentel J.L."/>
            <person name="Miller A.Z."/>
            <person name="Laiz L."/>
            <person name="Saiz-Jimenez C."/>
        </authorList>
    </citation>
    <scope>NUCLEOTIDE SEQUENCE [LARGE SCALE GENOMIC DNA]</scope>
    <source>
        <strain evidence="6 7">DSM 22867</strain>
    </source>
</reference>
<dbReference type="GO" id="GO:0030976">
    <property type="term" value="F:thiamine pyrophosphate binding"/>
    <property type="evidence" value="ECO:0007669"/>
    <property type="project" value="InterPro"/>
</dbReference>
<dbReference type="GO" id="GO:0033980">
    <property type="term" value="F:phosphonopyruvate decarboxylase activity"/>
    <property type="evidence" value="ECO:0007669"/>
    <property type="project" value="UniProtKB-EC"/>
</dbReference>
<name>A0A3A1UP73_9BACL</name>
<dbReference type="PANTHER" id="PTHR42818:SF1">
    <property type="entry name" value="SULFOPYRUVATE DECARBOXYLASE"/>
    <property type="match status" value="1"/>
</dbReference>
<dbReference type="InterPro" id="IPR012001">
    <property type="entry name" value="Thiamin_PyroP_enz_TPP-bd_dom"/>
</dbReference>
<dbReference type="CDD" id="cd07035">
    <property type="entry name" value="TPP_PYR_POX_like"/>
    <property type="match status" value="1"/>
</dbReference>
<dbReference type="PANTHER" id="PTHR42818">
    <property type="entry name" value="SULFOPYRUVATE DECARBOXYLASE SUBUNIT ALPHA"/>
    <property type="match status" value="1"/>
</dbReference>
<organism evidence="6 7">
    <name type="scientific">Paenibacillus nanensis</name>
    <dbReference type="NCBI Taxonomy" id="393251"/>
    <lineage>
        <taxon>Bacteria</taxon>
        <taxon>Bacillati</taxon>
        <taxon>Bacillota</taxon>
        <taxon>Bacilli</taxon>
        <taxon>Bacillales</taxon>
        <taxon>Paenibacillaceae</taxon>
        <taxon>Paenibacillus</taxon>
    </lineage>
</organism>
<evidence type="ECO:0000256" key="2">
    <source>
        <dbReference type="ARBA" id="ARBA00023052"/>
    </source>
</evidence>
<dbReference type="EC" id="4.1.1.82" evidence="6"/>
<feature type="domain" description="Thiamine pyrophosphate enzyme N-terminal TPP-binding" evidence="5">
    <location>
        <begin position="9"/>
        <end position="117"/>
    </location>
</feature>
<keyword evidence="3 6" id="KW-0456">Lyase</keyword>
<dbReference type="OrthoDB" id="9785953at2"/>
<dbReference type="Proteomes" id="UP000266482">
    <property type="component" value="Unassembled WGS sequence"/>
</dbReference>
<protein>
    <submittedName>
        <fullName evidence="6">Phosphonopyruvate decarboxylase</fullName>
        <ecNumber evidence="6">4.1.1.82</ecNumber>
    </submittedName>
</protein>
<feature type="domain" description="Thiamine pyrophosphate enzyme TPP-binding" evidence="4">
    <location>
        <begin position="233"/>
        <end position="347"/>
    </location>
</feature>
<dbReference type="InterPro" id="IPR051818">
    <property type="entry name" value="TPP_dependent_decarboxylase"/>
</dbReference>
<dbReference type="GO" id="GO:0032923">
    <property type="term" value="P:organic phosphonate biosynthetic process"/>
    <property type="evidence" value="ECO:0007669"/>
    <property type="project" value="InterPro"/>
</dbReference>
<evidence type="ECO:0000313" key="7">
    <source>
        <dbReference type="Proteomes" id="UP000266482"/>
    </source>
</evidence>
<dbReference type="InterPro" id="IPR029061">
    <property type="entry name" value="THDP-binding"/>
</dbReference>
<gene>
    <name evidence="6" type="primary">aepY</name>
    <name evidence="6" type="ORF">D3P08_25170</name>
</gene>
<dbReference type="Gene3D" id="3.40.50.970">
    <property type="match status" value="2"/>
</dbReference>
<dbReference type="SUPFAM" id="SSF52518">
    <property type="entry name" value="Thiamin diphosphate-binding fold (THDP-binding)"/>
    <property type="match status" value="2"/>
</dbReference>
<dbReference type="Pfam" id="PF02775">
    <property type="entry name" value="TPP_enzyme_C"/>
    <property type="match status" value="1"/>
</dbReference>
<dbReference type="AlphaFoldDB" id="A0A3A1UP73"/>
<keyword evidence="2" id="KW-0786">Thiamine pyrophosphate</keyword>
<evidence type="ECO:0000256" key="3">
    <source>
        <dbReference type="ARBA" id="ARBA00023239"/>
    </source>
</evidence>
<dbReference type="RefSeq" id="WP_119602886.1">
    <property type="nucleotide sequence ID" value="NZ_QXQA01000023.1"/>
</dbReference>
<evidence type="ECO:0000259" key="4">
    <source>
        <dbReference type="Pfam" id="PF02775"/>
    </source>
</evidence>
<evidence type="ECO:0000313" key="6">
    <source>
        <dbReference type="EMBL" id="RIX47316.1"/>
    </source>
</evidence>
<dbReference type="InterPro" id="IPR011766">
    <property type="entry name" value="TPP_enzyme_TPP-bd"/>
</dbReference>
<comment type="caution">
    <text evidence="6">The sequence shown here is derived from an EMBL/GenBank/DDBJ whole genome shotgun (WGS) entry which is preliminary data.</text>
</comment>
<dbReference type="Pfam" id="PF02776">
    <property type="entry name" value="TPP_enzyme_N"/>
    <property type="match status" value="1"/>
</dbReference>
<evidence type="ECO:0000259" key="5">
    <source>
        <dbReference type="Pfam" id="PF02776"/>
    </source>
</evidence>